<evidence type="ECO:0000256" key="1">
    <source>
        <dbReference type="SAM" id="MobiDB-lite"/>
    </source>
</evidence>
<dbReference type="Proteomes" id="UP001501470">
    <property type="component" value="Unassembled WGS sequence"/>
</dbReference>
<protein>
    <submittedName>
        <fullName evidence="2">Uncharacterized protein</fullName>
    </submittedName>
</protein>
<keyword evidence="3" id="KW-1185">Reference proteome</keyword>
<organism evidence="2 3">
    <name type="scientific">Dactylosporangium maewongense</name>
    <dbReference type="NCBI Taxonomy" id="634393"/>
    <lineage>
        <taxon>Bacteria</taxon>
        <taxon>Bacillati</taxon>
        <taxon>Actinomycetota</taxon>
        <taxon>Actinomycetes</taxon>
        <taxon>Micromonosporales</taxon>
        <taxon>Micromonosporaceae</taxon>
        <taxon>Dactylosporangium</taxon>
    </lineage>
</organism>
<evidence type="ECO:0000313" key="2">
    <source>
        <dbReference type="EMBL" id="GAA1569916.1"/>
    </source>
</evidence>
<reference evidence="3" key="1">
    <citation type="journal article" date="2019" name="Int. J. Syst. Evol. Microbiol.">
        <title>The Global Catalogue of Microorganisms (GCM) 10K type strain sequencing project: providing services to taxonomists for standard genome sequencing and annotation.</title>
        <authorList>
            <consortium name="The Broad Institute Genomics Platform"/>
            <consortium name="The Broad Institute Genome Sequencing Center for Infectious Disease"/>
            <person name="Wu L."/>
            <person name="Ma J."/>
        </authorList>
    </citation>
    <scope>NUCLEOTIDE SEQUENCE [LARGE SCALE GENOMIC DNA]</scope>
    <source>
        <strain evidence="3">JCM 15933</strain>
    </source>
</reference>
<proteinExistence type="predicted"/>
<evidence type="ECO:0000313" key="3">
    <source>
        <dbReference type="Proteomes" id="UP001501470"/>
    </source>
</evidence>
<accession>A0ABP4NZD5</accession>
<feature type="region of interest" description="Disordered" evidence="1">
    <location>
        <begin position="1"/>
        <end position="24"/>
    </location>
</feature>
<name>A0ABP4NZD5_9ACTN</name>
<feature type="compositionally biased region" description="Gly residues" evidence="1">
    <location>
        <begin position="11"/>
        <end position="24"/>
    </location>
</feature>
<sequence>MADRRFRGRRVGGQGGGIKGGQDKFGGAGVDLVGLVNSVRVCDVLFRRDVRPAVSATMEA</sequence>
<gene>
    <name evidence="2" type="ORF">GCM10009827_109640</name>
</gene>
<comment type="caution">
    <text evidence="2">The sequence shown here is derived from an EMBL/GenBank/DDBJ whole genome shotgun (WGS) entry which is preliminary data.</text>
</comment>
<feature type="compositionally biased region" description="Basic residues" evidence="1">
    <location>
        <begin position="1"/>
        <end position="10"/>
    </location>
</feature>
<dbReference type="EMBL" id="BAAAQD010000043">
    <property type="protein sequence ID" value="GAA1569916.1"/>
    <property type="molecule type" value="Genomic_DNA"/>
</dbReference>